<dbReference type="InterPro" id="IPR045584">
    <property type="entry name" value="Pilin-like"/>
</dbReference>
<evidence type="ECO:0000313" key="2">
    <source>
        <dbReference type="EMBL" id="KKP66814.1"/>
    </source>
</evidence>
<name>A0A0G0BBS5_9BACT</name>
<dbReference type="InterPro" id="IPR012902">
    <property type="entry name" value="N_methyl_site"/>
</dbReference>
<keyword evidence="1" id="KW-0812">Transmembrane</keyword>
<comment type="caution">
    <text evidence="2">The sequence shown here is derived from an EMBL/GenBank/DDBJ whole genome shotgun (WGS) entry which is preliminary data.</text>
</comment>
<dbReference type="NCBIfam" id="TIGR02532">
    <property type="entry name" value="IV_pilin_GFxxxE"/>
    <property type="match status" value="1"/>
</dbReference>
<keyword evidence="1" id="KW-0472">Membrane</keyword>
<sequence length="202" mass="22105">MNILNKLKKNKEGFTLIELMVATSLFTIVMLMGVGALVTSSNSSKSAQKLRIAVDNVNLAMETMTRELRTGTHFYCGGNMTPYFVGDCPAGTFGDIITFNPQQVGVNPPSRVGYYLKKRVVNGVDQGTFTLQRCEVFATNCSDIVSSNVNVTKLKFYVKGSELPPTDTIQPSVEILMNGVVKIKGKEVPFTLQSMATQRSSE</sequence>
<evidence type="ECO:0000256" key="1">
    <source>
        <dbReference type="SAM" id="Phobius"/>
    </source>
</evidence>
<dbReference type="PROSITE" id="PS00409">
    <property type="entry name" value="PROKAR_NTER_METHYL"/>
    <property type="match status" value="1"/>
</dbReference>
<organism evidence="2 3">
    <name type="scientific">Candidatus Nomurabacteria bacterium GW2011_GWE1_35_16</name>
    <dbReference type="NCBI Taxonomy" id="1618761"/>
    <lineage>
        <taxon>Bacteria</taxon>
        <taxon>Candidatus Nomuraibacteriota</taxon>
    </lineage>
</organism>
<dbReference type="Pfam" id="PF07963">
    <property type="entry name" value="N_methyl"/>
    <property type="match status" value="1"/>
</dbReference>
<keyword evidence="1" id="KW-1133">Transmembrane helix</keyword>
<dbReference type="EMBL" id="LBPY01000002">
    <property type="protein sequence ID" value="KKP66814.1"/>
    <property type="molecule type" value="Genomic_DNA"/>
</dbReference>
<gene>
    <name evidence="2" type="ORF">UR64_C0002G0030</name>
</gene>
<proteinExistence type="predicted"/>
<dbReference type="SUPFAM" id="SSF54523">
    <property type="entry name" value="Pili subunits"/>
    <property type="match status" value="1"/>
</dbReference>
<evidence type="ECO:0000313" key="3">
    <source>
        <dbReference type="Proteomes" id="UP000034952"/>
    </source>
</evidence>
<dbReference type="AlphaFoldDB" id="A0A0G0BBS5"/>
<accession>A0A0G0BBS5</accession>
<feature type="transmembrane region" description="Helical" evidence="1">
    <location>
        <begin position="16"/>
        <end position="38"/>
    </location>
</feature>
<protein>
    <submittedName>
        <fullName evidence="2">Uncharacterized protein</fullName>
    </submittedName>
</protein>
<reference evidence="2 3" key="1">
    <citation type="journal article" date="2015" name="Nature">
        <title>rRNA introns, odd ribosomes, and small enigmatic genomes across a large radiation of phyla.</title>
        <authorList>
            <person name="Brown C.T."/>
            <person name="Hug L.A."/>
            <person name="Thomas B.C."/>
            <person name="Sharon I."/>
            <person name="Castelle C.J."/>
            <person name="Singh A."/>
            <person name="Wilkins M.J."/>
            <person name="Williams K.H."/>
            <person name="Banfield J.F."/>
        </authorList>
    </citation>
    <scope>NUCLEOTIDE SEQUENCE [LARGE SCALE GENOMIC DNA]</scope>
</reference>
<dbReference type="Proteomes" id="UP000034952">
    <property type="component" value="Unassembled WGS sequence"/>
</dbReference>